<protein>
    <recommendedName>
        <fullName evidence="4">Fungal-type protein kinase domain-containing protein</fullName>
    </recommendedName>
</protein>
<feature type="compositionally biased region" description="Polar residues" evidence="1">
    <location>
        <begin position="419"/>
        <end position="428"/>
    </location>
</feature>
<organism evidence="2 3">
    <name type="scientific">Penicillium chrysogenum</name>
    <name type="common">Penicillium notatum</name>
    <dbReference type="NCBI Taxonomy" id="5076"/>
    <lineage>
        <taxon>Eukaryota</taxon>
        <taxon>Fungi</taxon>
        <taxon>Dikarya</taxon>
        <taxon>Ascomycota</taxon>
        <taxon>Pezizomycotina</taxon>
        <taxon>Eurotiomycetes</taxon>
        <taxon>Eurotiomycetidae</taxon>
        <taxon>Eurotiales</taxon>
        <taxon>Aspergillaceae</taxon>
        <taxon>Penicillium</taxon>
        <taxon>Penicillium chrysogenum species complex</taxon>
    </lineage>
</organism>
<reference evidence="2 3" key="1">
    <citation type="journal article" date="2023" name="IMA Fungus">
        <title>Comparative genomic study of the Penicillium genus elucidates a diverse pangenome and 15 lateral gene transfer events.</title>
        <authorList>
            <person name="Petersen C."/>
            <person name="Sorensen T."/>
            <person name="Nielsen M.R."/>
            <person name="Sondergaard T.E."/>
            <person name="Sorensen J.L."/>
            <person name="Fitzpatrick D.A."/>
            <person name="Frisvad J.C."/>
            <person name="Nielsen K.L."/>
        </authorList>
    </citation>
    <scope>NUCLEOTIDE SEQUENCE [LARGE SCALE GENOMIC DNA]</scope>
    <source>
        <strain evidence="2 3">IBT 3361</strain>
    </source>
</reference>
<evidence type="ECO:0008006" key="4">
    <source>
        <dbReference type="Google" id="ProtNLM"/>
    </source>
</evidence>
<evidence type="ECO:0000313" key="2">
    <source>
        <dbReference type="EMBL" id="KAJ5265065.1"/>
    </source>
</evidence>
<comment type="caution">
    <text evidence="2">The sequence shown here is derived from an EMBL/GenBank/DDBJ whole genome shotgun (WGS) entry which is preliminary data.</text>
</comment>
<evidence type="ECO:0000313" key="3">
    <source>
        <dbReference type="Proteomes" id="UP001220256"/>
    </source>
</evidence>
<accession>A0ABQ8WET6</accession>
<feature type="compositionally biased region" description="Basic and acidic residues" evidence="1">
    <location>
        <begin position="1"/>
        <end position="42"/>
    </location>
</feature>
<evidence type="ECO:0000256" key="1">
    <source>
        <dbReference type="SAM" id="MobiDB-lite"/>
    </source>
</evidence>
<feature type="region of interest" description="Disordered" evidence="1">
    <location>
        <begin position="388"/>
        <end position="486"/>
    </location>
</feature>
<gene>
    <name evidence="2" type="ORF">N7505_007858</name>
</gene>
<proteinExistence type="predicted"/>
<keyword evidence="3" id="KW-1185">Reference proteome</keyword>
<dbReference type="EMBL" id="JAPVEB010000004">
    <property type="protein sequence ID" value="KAJ5265065.1"/>
    <property type="molecule type" value="Genomic_DNA"/>
</dbReference>
<feature type="region of interest" description="Disordered" evidence="1">
    <location>
        <begin position="697"/>
        <end position="720"/>
    </location>
</feature>
<sequence>MAEYDSKHSSPDYKKLWEQANAEREKAEEGRARAEEELDQARSDTQQTSFAEFIKGCHFHLSRPIRVQTTDWSTRESLTSPAGRLCPTHLRFWNDFHSLQRDVYTKVLNLLEPADKRSPRLFSSRLALESLGRELHLRLLTSEADLQSYARFAVENQVHQIFVALKSNPGMLDHLPALGDIWFDNHANTLNASLGPRSSRGGDKPTRSNTDQFCVHRTVDGKNSLLTIVEYKPSGKLPPEQIRAGFRDMSVWQDVVQLSAVPTDREERLQYIAQLRVATVAAQVHDSMIKDGVAYACMTTGSVQVFFHVPENDPETLKYFVAEPNLDCESSGSEENWAREPVTAVGRMLALCLMSLTTPVRSQAWRNEAMSRMKRWTVDVQQILAGVSDDDLQSNPSGSEYFPSSPLGSSPASRGPSLRSRSSCQDGMTSPPPSDDSDTDRPPHDEQGQKRRRSLLLSSPTPEQARPRAKRPTQQPSRGPQEETETLDYCSQRCLLGLRNHGELDNQCPNYERHRCFQSTDRHLISLAQFTDALKEQLDKSLDSHITPCGTPDSGGVPLRLSLMPYGYTVVGKGTPDELQHRTRREAEVYEVLRSCQGKAIPVFLGTINLHLVYFVHPGVCIKHMILLSWAGEPVRPWQNKVWESVNRAKRALARYHIRHQGFSEPNSTMWNPEFERVQLVNLHSVILSPPILRTLDQKGRKRSSSVAMENPSQKQFRVH</sequence>
<feature type="compositionally biased region" description="Polar residues" evidence="1">
    <location>
        <begin position="705"/>
        <end position="720"/>
    </location>
</feature>
<feature type="region of interest" description="Disordered" evidence="1">
    <location>
        <begin position="1"/>
        <end position="44"/>
    </location>
</feature>
<dbReference type="Proteomes" id="UP001220256">
    <property type="component" value="Unassembled WGS sequence"/>
</dbReference>
<name>A0ABQ8WET6_PENCH</name>
<feature type="compositionally biased region" description="Basic and acidic residues" evidence="1">
    <location>
        <begin position="439"/>
        <end position="449"/>
    </location>
</feature>